<dbReference type="Gene3D" id="3.10.10.10">
    <property type="entry name" value="HIV Type 1 Reverse Transcriptase, subunit A, domain 1"/>
    <property type="match status" value="1"/>
</dbReference>
<gene>
    <name evidence="5" type="ORF">H4Q32_028067</name>
</gene>
<reference evidence="5 6" key="1">
    <citation type="submission" date="2022-01" db="EMBL/GenBank/DDBJ databases">
        <title>A high-quality chromosome-level genome assembly of rohu carp, Labeo rohita.</title>
        <authorList>
            <person name="Arick M.A. II"/>
            <person name="Hsu C.-Y."/>
            <person name="Magbanua Z."/>
            <person name="Pechanova O."/>
            <person name="Grover C."/>
            <person name="Miller E."/>
            <person name="Thrash A."/>
            <person name="Ezzel L."/>
            <person name="Alam S."/>
            <person name="Benzie J."/>
            <person name="Hamilton M."/>
            <person name="Karsi A."/>
            <person name="Lawrence M.L."/>
            <person name="Peterson D.G."/>
        </authorList>
    </citation>
    <scope>NUCLEOTIDE SEQUENCE [LARGE SCALE GENOMIC DNA]</scope>
    <source>
        <strain evidence="6">BAU-BD-2019</strain>
        <tissue evidence="5">Blood</tissue>
    </source>
</reference>
<keyword evidence="6" id="KW-1185">Reference proteome</keyword>
<dbReference type="InterPro" id="IPR043502">
    <property type="entry name" value="DNA/RNA_pol_sf"/>
</dbReference>
<dbReference type="EMBL" id="JACTAM010002341">
    <property type="protein sequence ID" value="KAI2645074.1"/>
    <property type="molecule type" value="Genomic_DNA"/>
</dbReference>
<dbReference type="PANTHER" id="PTHR37984:SF5">
    <property type="entry name" value="PROTEIN NYNRIN-LIKE"/>
    <property type="match status" value="1"/>
</dbReference>
<feature type="domain" description="Reverse transcriptase" evidence="4">
    <location>
        <begin position="390"/>
        <end position="595"/>
    </location>
</feature>
<dbReference type="PROSITE" id="PS50878">
    <property type="entry name" value="RT_POL"/>
    <property type="match status" value="1"/>
</dbReference>
<comment type="similarity">
    <text evidence="1">Belongs to the beta type-B retroviral polymerase family. HERV class-II K(HML-2) pol subfamily.</text>
</comment>
<dbReference type="InterPro" id="IPR000477">
    <property type="entry name" value="RT_dom"/>
</dbReference>
<evidence type="ECO:0000256" key="3">
    <source>
        <dbReference type="ARBA" id="ARBA00023268"/>
    </source>
</evidence>
<dbReference type="SUPFAM" id="SSF56672">
    <property type="entry name" value="DNA/RNA polymerases"/>
    <property type="match status" value="1"/>
</dbReference>
<dbReference type="EC" id="3.1.26.4" evidence="2"/>
<keyword evidence="3" id="KW-0511">Multifunctional enzyme</keyword>
<evidence type="ECO:0000313" key="6">
    <source>
        <dbReference type="Proteomes" id="UP000830375"/>
    </source>
</evidence>
<proteinExistence type="inferred from homology"/>
<accession>A0ABQ8L404</accession>
<evidence type="ECO:0000256" key="1">
    <source>
        <dbReference type="ARBA" id="ARBA00010879"/>
    </source>
</evidence>
<organism evidence="5 6">
    <name type="scientific">Labeo rohita</name>
    <name type="common">Indian major carp</name>
    <name type="synonym">Cyprinus rohita</name>
    <dbReference type="NCBI Taxonomy" id="84645"/>
    <lineage>
        <taxon>Eukaryota</taxon>
        <taxon>Metazoa</taxon>
        <taxon>Chordata</taxon>
        <taxon>Craniata</taxon>
        <taxon>Vertebrata</taxon>
        <taxon>Euteleostomi</taxon>
        <taxon>Actinopterygii</taxon>
        <taxon>Neopterygii</taxon>
        <taxon>Teleostei</taxon>
        <taxon>Ostariophysi</taxon>
        <taxon>Cypriniformes</taxon>
        <taxon>Cyprinidae</taxon>
        <taxon>Labeoninae</taxon>
        <taxon>Labeonini</taxon>
        <taxon>Labeo</taxon>
    </lineage>
</organism>
<dbReference type="InterPro" id="IPR043128">
    <property type="entry name" value="Rev_trsase/Diguanyl_cyclase"/>
</dbReference>
<dbReference type="InterPro" id="IPR050951">
    <property type="entry name" value="Retrovirus_Pol_polyprotein"/>
</dbReference>
<dbReference type="Gene3D" id="3.30.70.270">
    <property type="match status" value="2"/>
</dbReference>
<sequence length="815" mass="92472">MSVFPTYIPWRCCVSPESGSLGSEFMVVSPYVEPTSVSSLCSTPFTLSSSAEERPWLQDLCLRQVKFLDIGRSREGNGDIVFFMPQLRTASEAPAAALEKLRQPAALESLSQYFDATRDSHEAPSQDKISNQHTLLQKAANPCATFSIQPPEPFNFSKPHEWERWIRCYERFRQASNLHASLQDNQINTFMCCMKNVIYERARFNMRKQGENESVDSFVTALLSLAEHCKYGPLYDELIRDRLVVSLNNLRLSEQMQLDKDLTLEKVIDMVRQTEAAKQQQSNLRGECAVRTSGFVDRVISRNKPTQSRQRDKGRPAITKLGLVTRVDDISIHTLQERYPKLCSGLGLILRPYTIKLSPGAVPFSLKTPRRIPLLLMPKVENEQQRMKHLGVISRVEEPTEWCAGIVVVPKKSGDPRICVDLTKLNESARREKYIPPSVEQTLGQLAEACLFSKLDANMGFWQIPLAEQSAKLTTFITPFGWYYFNRLPFGIASAPEHFQNHMVTEVTNGLDRVVCHMDDVLVWGGSQEEHDEVSPKEVTLNLDKCALSQRQFKFLGHIISGSGVRPDPAKTIAVQEMPEPSNISELRSFLGMVNQLGKFIPHLAEEDKPLRDLLSKKNCWFWHEAKVKAFQDLKKDLSSAPVLTLYDADKPIKVSADASSYGLGAVLLQQESDDWRPFAYASWSLTPVEQRYVQVEKETLGLTLGGQELDALPPCIQCFQVRSMRNSYKISHVPRKSFWTADTLSCAPLTAVKENMDEELMESTNIYVDNVMEHLPASLSFLDNLRELLKLDSVFKHYENVSRWVAQVWTLHKG</sequence>
<dbReference type="Pfam" id="PF00078">
    <property type="entry name" value="RVT_1"/>
    <property type="match status" value="1"/>
</dbReference>
<evidence type="ECO:0000259" key="4">
    <source>
        <dbReference type="PROSITE" id="PS50878"/>
    </source>
</evidence>
<protein>
    <recommendedName>
        <fullName evidence="2">ribonuclease H</fullName>
        <ecNumber evidence="2">3.1.26.4</ecNumber>
    </recommendedName>
</protein>
<evidence type="ECO:0000313" key="5">
    <source>
        <dbReference type="EMBL" id="KAI2645074.1"/>
    </source>
</evidence>
<comment type="caution">
    <text evidence="5">The sequence shown here is derived from an EMBL/GenBank/DDBJ whole genome shotgun (WGS) entry which is preliminary data.</text>
</comment>
<dbReference type="Proteomes" id="UP000830375">
    <property type="component" value="Unassembled WGS sequence"/>
</dbReference>
<dbReference type="CDD" id="cd01647">
    <property type="entry name" value="RT_LTR"/>
    <property type="match status" value="1"/>
</dbReference>
<dbReference type="InterPro" id="IPR041577">
    <property type="entry name" value="RT_RNaseH_2"/>
</dbReference>
<dbReference type="PANTHER" id="PTHR37984">
    <property type="entry name" value="PROTEIN CBG26694"/>
    <property type="match status" value="1"/>
</dbReference>
<dbReference type="Pfam" id="PF17919">
    <property type="entry name" value="RT_RNaseH_2"/>
    <property type="match status" value="1"/>
</dbReference>
<evidence type="ECO:0000256" key="2">
    <source>
        <dbReference type="ARBA" id="ARBA00012180"/>
    </source>
</evidence>
<name>A0ABQ8L404_LABRO</name>